<gene>
    <name evidence="2" type="ORF">PDM29_03605</name>
</gene>
<accession>A0ABY9YR13</accession>
<dbReference type="PROSITE" id="PS51257">
    <property type="entry name" value="PROKAR_LIPOPROTEIN"/>
    <property type="match status" value="1"/>
</dbReference>
<keyword evidence="3" id="KW-1185">Reference proteome</keyword>
<evidence type="ECO:0000313" key="2">
    <source>
        <dbReference type="EMBL" id="WNH53374.1"/>
    </source>
</evidence>
<proteinExistence type="predicted"/>
<name>A0ABY9YR13_9GAMM</name>
<reference evidence="2 3" key="1">
    <citation type="submission" date="2022-12" db="EMBL/GenBank/DDBJ databases">
        <title>Two new species, Stenotrophomonas aracearum and Stenotrophomonas oahuensis, isolated from Anthurium (Araceae family) in Hawaii.</title>
        <authorList>
            <person name="Chunag S.C."/>
            <person name="Dobhal S."/>
            <person name="Alvarez A."/>
            <person name="Arif M."/>
        </authorList>
    </citation>
    <scope>NUCLEOTIDE SEQUENCE [LARGE SCALE GENOMIC DNA]</scope>
    <source>
        <strain evidence="2 3">A5586</strain>
    </source>
</reference>
<organism evidence="2 3">
    <name type="scientific">Stenotrophomonas oahuensis</name>
    <dbReference type="NCBI Taxonomy" id="3003271"/>
    <lineage>
        <taxon>Bacteria</taxon>
        <taxon>Pseudomonadati</taxon>
        <taxon>Pseudomonadota</taxon>
        <taxon>Gammaproteobacteria</taxon>
        <taxon>Lysobacterales</taxon>
        <taxon>Lysobacteraceae</taxon>
        <taxon>Stenotrophomonas</taxon>
    </lineage>
</organism>
<evidence type="ECO:0008006" key="4">
    <source>
        <dbReference type="Google" id="ProtNLM"/>
    </source>
</evidence>
<dbReference type="EMBL" id="CP115541">
    <property type="protein sequence ID" value="WNH53374.1"/>
    <property type="molecule type" value="Genomic_DNA"/>
</dbReference>
<keyword evidence="1" id="KW-0732">Signal</keyword>
<feature type="chain" id="PRO_5046920564" description="Lipoprotein" evidence="1">
    <location>
        <begin position="30"/>
        <end position="110"/>
    </location>
</feature>
<evidence type="ECO:0000313" key="3">
    <source>
        <dbReference type="Proteomes" id="UP001302072"/>
    </source>
</evidence>
<dbReference type="Proteomes" id="UP001302072">
    <property type="component" value="Chromosome"/>
</dbReference>
<feature type="signal peptide" evidence="1">
    <location>
        <begin position="1"/>
        <end position="29"/>
    </location>
</feature>
<protein>
    <recommendedName>
        <fullName evidence="4">Lipoprotein</fullName>
    </recommendedName>
</protein>
<evidence type="ECO:0000256" key="1">
    <source>
        <dbReference type="SAM" id="SignalP"/>
    </source>
</evidence>
<dbReference type="RefSeq" id="WP_311192523.1">
    <property type="nucleotide sequence ID" value="NZ_CP115541.1"/>
</dbReference>
<sequence>MNLSRNILQLCIAASLALTLGGCSSLASKTNTLSDDKIRSQTSAALGLQPDELTIVSRRTEGTSTYVNLKTSDGKEFTCMISGGNILTLGIASSPVCGKKGEPLRGFLGM</sequence>